<protein>
    <submittedName>
        <fullName evidence="1">Uncharacterized protein</fullName>
    </submittedName>
</protein>
<organism evidence="1">
    <name type="scientific">Aphanomyces astaci</name>
    <name type="common">Crayfish plague agent</name>
    <dbReference type="NCBI Taxonomy" id="112090"/>
    <lineage>
        <taxon>Eukaryota</taxon>
        <taxon>Sar</taxon>
        <taxon>Stramenopiles</taxon>
        <taxon>Oomycota</taxon>
        <taxon>Saprolegniomycetes</taxon>
        <taxon>Saprolegniales</taxon>
        <taxon>Verrucalvaceae</taxon>
        <taxon>Aphanomyces</taxon>
    </lineage>
</organism>
<accession>W4GBX6</accession>
<dbReference type="GeneID" id="20811045"/>
<dbReference type="VEuPathDB" id="FungiDB:H257_09049"/>
<evidence type="ECO:0000313" key="1">
    <source>
        <dbReference type="EMBL" id="ETV77165.1"/>
    </source>
</evidence>
<sequence>MKNDQDGSSCLPKHVYANPKEPSICAVLSGHVRTSATVLPQWVCPLMTWERTPFVRGFRLRSPTLLVDLKQFQCGYGLGGAWAAFRNDTFLLVLEVTNMLDEQQRSFYPSTFRCVLPFLLASIVHHQEWLRSTLHTSHPLFLSLLWTSGVVQQLTPRWTWNGKIHAVPQGFEFPTCKVIDLWNLWWLGIPTEKIGPLRRLKTWDISRAGAGNLSKARHVINTIVSFSNLSGSDMERLALSKLHEQFRPCFLRASQWTYGEMTSEELRHQTKSLLEMAKASQKQ</sequence>
<name>W4GBX6_APHAT</name>
<reference evidence="1" key="1">
    <citation type="submission" date="2013-12" db="EMBL/GenBank/DDBJ databases">
        <title>The Genome Sequence of Aphanomyces astaci APO3.</title>
        <authorList>
            <consortium name="The Broad Institute Genomics Platform"/>
            <person name="Russ C."/>
            <person name="Tyler B."/>
            <person name="van West P."/>
            <person name="Dieguez-Uribeondo J."/>
            <person name="Young S.K."/>
            <person name="Zeng Q."/>
            <person name="Gargeya S."/>
            <person name="Fitzgerald M."/>
            <person name="Abouelleil A."/>
            <person name="Alvarado L."/>
            <person name="Chapman S.B."/>
            <person name="Gainer-Dewar J."/>
            <person name="Goldberg J."/>
            <person name="Griggs A."/>
            <person name="Gujja S."/>
            <person name="Hansen M."/>
            <person name="Howarth C."/>
            <person name="Imamovic A."/>
            <person name="Ireland A."/>
            <person name="Larimer J."/>
            <person name="McCowan C."/>
            <person name="Murphy C."/>
            <person name="Pearson M."/>
            <person name="Poon T.W."/>
            <person name="Priest M."/>
            <person name="Roberts A."/>
            <person name="Saif S."/>
            <person name="Shea T."/>
            <person name="Sykes S."/>
            <person name="Wortman J."/>
            <person name="Nusbaum C."/>
            <person name="Birren B."/>
        </authorList>
    </citation>
    <scope>NUCLEOTIDE SEQUENCE [LARGE SCALE GENOMIC DNA]</scope>
    <source>
        <strain evidence="1">APO3</strain>
    </source>
</reference>
<gene>
    <name evidence="1" type="ORF">H257_09049</name>
</gene>
<dbReference type="RefSeq" id="XP_009833471.1">
    <property type="nucleotide sequence ID" value="XM_009835169.1"/>
</dbReference>
<dbReference type="OrthoDB" id="76865at2759"/>
<dbReference type="AlphaFoldDB" id="W4GBX6"/>
<dbReference type="EMBL" id="KI913134">
    <property type="protein sequence ID" value="ETV77165.1"/>
    <property type="molecule type" value="Genomic_DNA"/>
</dbReference>
<proteinExistence type="predicted"/>